<evidence type="ECO:0000313" key="3">
    <source>
        <dbReference type="Proteomes" id="UP000509478"/>
    </source>
</evidence>
<dbReference type="EMBL" id="CP026995">
    <property type="protein sequence ID" value="QLH07839.1"/>
    <property type="molecule type" value="Genomic_DNA"/>
</dbReference>
<dbReference type="PANTHER" id="PTHR43245">
    <property type="entry name" value="BIFUNCTIONAL POLYMYXIN RESISTANCE PROTEIN ARNA"/>
    <property type="match status" value="1"/>
</dbReference>
<evidence type="ECO:0000259" key="1">
    <source>
        <dbReference type="Pfam" id="PF01370"/>
    </source>
</evidence>
<dbReference type="KEGG" id="nue:C5F50_00865"/>
<dbReference type="Proteomes" id="UP000509478">
    <property type="component" value="Chromosome"/>
</dbReference>
<dbReference type="InterPro" id="IPR001509">
    <property type="entry name" value="Epimerase_deHydtase"/>
</dbReference>
<dbReference type="AlphaFoldDB" id="A0A7D5R8W5"/>
<keyword evidence="3" id="KW-1185">Reference proteome</keyword>
<dbReference type="SUPFAM" id="SSF51735">
    <property type="entry name" value="NAD(P)-binding Rossmann-fold domains"/>
    <property type="match status" value="1"/>
</dbReference>
<gene>
    <name evidence="2" type="ORF">C5F50_00865</name>
</gene>
<dbReference type="Gene3D" id="3.40.50.720">
    <property type="entry name" value="NAD(P)-binding Rossmann-like Domain"/>
    <property type="match status" value="1"/>
</dbReference>
<dbReference type="PANTHER" id="PTHR43245:SF23">
    <property type="entry name" value="NAD(P)-BINDING DOMAIN-CONTAINING PROTEIN"/>
    <property type="match status" value="1"/>
</dbReference>
<dbReference type="Pfam" id="PF01370">
    <property type="entry name" value="Epimerase"/>
    <property type="match status" value="1"/>
</dbReference>
<proteinExistence type="predicted"/>
<dbReference type="InterPro" id="IPR050177">
    <property type="entry name" value="Lipid_A_modif_metabolic_enz"/>
</dbReference>
<reference evidence="2 3" key="1">
    <citation type="submission" date="2018-02" db="EMBL/GenBank/DDBJ databases">
        <title>Complete genome of Nitrosopumilus ureaphilus PS0.</title>
        <authorList>
            <person name="Qin W."/>
            <person name="Zheng Y."/>
            <person name="Stahl D.A."/>
        </authorList>
    </citation>
    <scope>NUCLEOTIDE SEQUENCE [LARGE SCALE GENOMIC DNA]</scope>
    <source>
        <strain evidence="2 3">PS0</strain>
    </source>
</reference>
<dbReference type="OrthoDB" id="4907at2157"/>
<name>A0A7D5R8W5_9ARCH</name>
<dbReference type="GeneID" id="56066567"/>
<sequence>MSNKTILVTGGAGYVGSVLVPALLESNYHVKCLDRFFFGDDYLLSLKNDNLQLIYDDIRWFDGKLLDDVDVVLDLAALSNDPVGELNPEKTFEINHQGRSRVARLSKEHSVPRYILASSASVYGQQSSIADESATINPLTAYSKANRMAEIDTLSLNDESFSTTVLRFSSIYGISPRMRFDLAVNSIILDLFNSGKIIIYGKENRRPFLHIKDAIEAYLLTIQSHSSKISGEIFNVGSDDQNYCIYDLAKLVGDSISENYDFEAKDTSDNRSYFASFQKILKVLGFKPQFSVEDASKEIYDALKTKKIVFTKKMITVKWYNHILNNPDLLQKLSINNKIL</sequence>
<dbReference type="CDD" id="cd08946">
    <property type="entry name" value="SDR_e"/>
    <property type="match status" value="1"/>
</dbReference>
<organism evidence="2 3">
    <name type="scientific">Nitrosopumilus ureiphilus</name>
    <dbReference type="NCBI Taxonomy" id="1470067"/>
    <lineage>
        <taxon>Archaea</taxon>
        <taxon>Nitrososphaerota</taxon>
        <taxon>Nitrososphaeria</taxon>
        <taxon>Nitrosopumilales</taxon>
        <taxon>Nitrosopumilaceae</taxon>
        <taxon>Nitrosopumilus</taxon>
    </lineage>
</organism>
<protein>
    <submittedName>
        <fullName evidence="2">NAD(P)-dependent oxidoreductase</fullName>
    </submittedName>
</protein>
<evidence type="ECO:0000313" key="2">
    <source>
        <dbReference type="EMBL" id="QLH07839.1"/>
    </source>
</evidence>
<dbReference type="RefSeq" id="WP_179371858.1">
    <property type="nucleotide sequence ID" value="NZ_CP026995.1"/>
</dbReference>
<feature type="domain" description="NAD-dependent epimerase/dehydratase" evidence="1">
    <location>
        <begin position="6"/>
        <end position="237"/>
    </location>
</feature>
<accession>A0A7D5R8W5</accession>
<dbReference type="InterPro" id="IPR036291">
    <property type="entry name" value="NAD(P)-bd_dom_sf"/>
</dbReference>